<keyword evidence="3" id="KW-0378">Hydrolase</keyword>
<evidence type="ECO:0000313" key="4">
    <source>
        <dbReference type="Proteomes" id="UP001142610"/>
    </source>
</evidence>
<dbReference type="PANTHER" id="PTHR11820:SF90">
    <property type="entry name" value="FLUTATHIONE S-TRANSFERASE"/>
    <property type="match status" value="1"/>
</dbReference>
<dbReference type="Gene3D" id="3.90.850.10">
    <property type="entry name" value="Fumarylacetoacetase-like, C-terminal domain"/>
    <property type="match status" value="1"/>
</dbReference>
<dbReference type="GO" id="GO:0018773">
    <property type="term" value="F:acetylpyruvate hydrolase activity"/>
    <property type="evidence" value="ECO:0007669"/>
    <property type="project" value="TreeGrafter"/>
</dbReference>
<protein>
    <submittedName>
        <fullName evidence="3">Fumarylacetoacetate hydrolase family protein</fullName>
    </submittedName>
</protein>
<name>A0A9X2LDM3_9PROT</name>
<dbReference type="PANTHER" id="PTHR11820">
    <property type="entry name" value="ACYLPYRUVASE"/>
    <property type="match status" value="1"/>
</dbReference>
<evidence type="ECO:0000313" key="3">
    <source>
        <dbReference type="EMBL" id="MCQ8186592.1"/>
    </source>
</evidence>
<accession>A0A9X2LDM3</accession>
<dbReference type="RefSeq" id="WP_256620528.1">
    <property type="nucleotide sequence ID" value="NZ_JANIBC010000022.1"/>
</dbReference>
<dbReference type="InterPro" id="IPR011234">
    <property type="entry name" value="Fumarylacetoacetase-like_C"/>
</dbReference>
<dbReference type="Proteomes" id="UP001142610">
    <property type="component" value="Unassembled WGS sequence"/>
</dbReference>
<feature type="domain" description="Fumarylacetoacetase-like C-terminal" evidence="2">
    <location>
        <begin position="19"/>
        <end position="216"/>
    </location>
</feature>
<organism evidence="3 4">
    <name type="scientific">Parvularcula maris</name>
    <dbReference type="NCBI Taxonomy" id="2965077"/>
    <lineage>
        <taxon>Bacteria</taxon>
        <taxon>Pseudomonadati</taxon>
        <taxon>Pseudomonadota</taxon>
        <taxon>Alphaproteobacteria</taxon>
        <taxon>Parvularculales</taxon>
        <taxon>Parvularculaceae</taxon>
        <taxon>Parvularcula</taxon>
    </lineage>
</organism>
<evidence type="ECO:0000259" key="2">
    <source>
        <dbReference type="Pfam" id="PF01557"/>
    </source>
</evidence>
<keyword evidence="4" id="KW-1185">Reference proteome</keyword>
<sequence>MTQASLPVIGGETFPVRRIFCIGKNYADHAAEMGSDPKSEPPVFFTKPADAVFTGETMPFPPITENLHFEGELVVALRDGGKNLGEEEARACVYGYACGCDLTRRDLQSEAKKRGAPWDMAKGFDNSAAIGPLVPMPGEPMEGELATLVNGEERQRTSLSKMIWSVPETLSRLSRYVELKPGDLLFTGTPAGVGRLDPGDRVEVTVADLPSLRFTLAG</sequence>
<dbReference type="EMBL" id="JANIBC010000022">
    <property type="protein sequence ID" value="MCQ8186592.1"/>
    <property type="molecule type" value="Genomic_DNA"/>
</dbReference>
<gene>
    <name evidence="3" type="ORF">NOG11_14510</name>
</gene>
<proteinExistence type="predicted"/>
<dbReference type="SUPFAM" id="SSF56529">
    <property type="entry name" value="FAH"/>
    <property type="match status" value="1"/>
</dbReference>
<dbReference type="InterPro" id="IPR036663">
    <property type="entry name" value="Fumarylacetoacetase_C_sf"/>
</dbReference>
<keyword evidence="1" id="KW-0479">Metal-binding</keyword>
<dbReference type="AlphaFoldDB" id="A0A9X2LDM3"/>
<reference evidence="3" key="1">
    <citation type="submission" date="2022-07" db="EMBL/GenBank/DDBJ databases">
        <title>Parvularcula maris sp. nov., an algicidal bacterium isolated from seawater.</title>
        <authorList>
            <person name="Li F."/>
        </authorList>
    </citation>
    <scope>NUCLEOTIDE SEQUENCE</scope>
    <source>
        <strain evidence="3">BGMRC 0090</strain>
    </source>
</reference>
<comment type="caution">
    <text evidence="3">The sequence shown here is derived from an EMBL/GenBank/DDBJ whole genome shotgun (WGS) entry which is preliminary data.</text>
</comment>
<dbReference type="GO" id="GO:0046872">
    <property type="term" value="F:metal ion binding"/>
    <property type="evidence" value="ECO:0007669"/>
    <property type="project" value="UniProtKB-KW"/>
</dbReference>
<evidence type="ECO:0000256" key="1">
    <source>
        <dbReference type="ARBA" id="ARBA00022723"/>
    </source>
</evidence>
<dbReference type="Pfam" id="PF01557">
    <property type="entry name" value="FAA_hydrolase"/>
    <property type="match status" value="1"/>
</dbReference>